<dbReference type="CDD" id="cd02440">
    <property type="entry name" value="AdoMet_MTases"/>
    <property type="match status" value="1"/>
</dbReference>
<dbReference type="GO" id="GO:0008168">
    <property type="term" value="F:methyltransferase activity"/>
    <property type="evidence" value="ECO:0007669"/>
    <property type="project" value="TreeGrafter"/>
</dbReference>
<dbReference type="InterPro" id="IPR029063">
    <property type="entry name" value="SAM-dependent_MTases_sf"/>
</dbReference>
<protein>
    <recommendedName>
        <fullName evidence="3">TAM domain methyltransferase</fullName>
    </recommendedName>
</protein>
<dbReference type="OrthoDB" id="529367at2759"/>
<sequence length="348" mass="39611">MSDPPLAVDSDFYESDSCYGDDWQSTGSETTSISSSIYQGLMENGRRYQTLRNKEYCIPSDELQFETYEAGHLVCLILDSDTENPLFQSPIGKDGRQDLRILDIGTGKGTWPIEVADLLPQSSVIGVDLYPPPVDWTPPNCVIEVDDVLQEWLWREPFDLVHMRNMLGSFDEQEWKHEHAAGGWIEQIEVSTSVKSDDGTLPPESALANWGRNITESAIRAGKAADVLPTMASDIEEAGFVDIHEKTYKWPIGPWPRDKRFKDAGMVNMNHWMTGVEGWCMWLFTKFGSPTPWSKEEVYVYCAMVRNEIKNPQLHAYHLARRVWARKPFPGEFSKQPPERVTRSDKAS</sequence>
<dbReference type="EMBL" id="JAPQKO010000006">
    <property type="protein sequence ID" value="KAJ5156603.1"/>
    <property type="molecule type" value="Genomic_DNA"/>
</dbReference>
<reference evidence="1" key="1">
    <citation type="submission" date="2022-11" db="EMBL/GenBank/DDBJ databases">
        <authorList>
            <person name="Petersen C."/>
        </authorList>
    </citation>
    <scope>NUCLEOTIDE SEQUENCE</scope>
    <source>
        <strain evidence="1">IBT 21917</strain>
    </source>
</reference>
<dbReference type="PANTHER" id="PTHR43591:SF24">
    <property type="entry name" value="2-METHOXY-6-POLYPRENYL-1,4-BENZOQUINOL METHYLASE, MITOCHONDRIAL"/>
    <property type="match status" value="1"/>
</dbReference>
<dbReference type="Pfam" id="PF13489">
    <property type="entry name" value="Methyltransf_23"/>
    <property type="match status" value="1"/>
</dbReference>
<dbReference type="Gene3D" id="3.40.50.150">
    <property type="entry name" value="Vaccinia Virus protein VP39"/>
    <property type="match status" value="1"/>
</dbReference>
<dbReference type="SUPFAM" id="SSF53335">
    <property type="entry name" value="S-adenosyl-L-methionine-dependent methyltransferases"/>
    <property type="match status" value="1"/>
</dbReference>
<keyword evidence="2" id="KW-1185">Reference proteome</keyword>
<dbReference type="AlphaFoldDB" id="A0A9W9HTY0"/>
<evidence type="ECO:0000313" key="1">
    <source>
        <dbReference type="EMBL" id="KAJ5156603.1"/>
    </source>
</evidence>
<dbReference type="Proteomes" id="UP001146351">
    <property type="component" value="Unassembled WGS sequence"/>
</dbReference>
<proteinExistence type="predicted"/>
<evidence type="ECO:0008006" key="3">
    <source>
        <dbReference type="Google" id="ProtNLM"/>
    </source>
</evidence>
<comment type="caution">
    <text evidence="1">The sequence shown here is derived from an EMBL/GenBank/DDBJ whole genome shotgun (WGS) entry which is preliminary data.</text>
</comment>
<organism evidence="1 2">
    <name type="scientific">Penicillium capsulatum</name>
    <dbReference type="NCBI Taxonomy" id="69766"/>
    <lineage>
        <taxon>Eukaryota</taxon>
        <taxon>Fungi</taxon>
        <taxon>Dikarya</taxon>
        <taxon>Ascomycota</taxon>
        <taxon>Pezizomycotina</taxon>
        <taxon>Eurotiomycetes</taxon>
        <taxon>Eurotiomycetidae</taxon>
        <taxon>Eurotiales</taxon>
        <taxon>Aspergillaceae</taxon>
        <taxon>Penicillium</taxon>
    </lineage>
</organism>
<accession>A0A9W9HTY0</accession>
<name>A0A9W9HTY0_9EURO</name>
<reference evidence="1" key="2">
    <citation type="journal article" date="2023" name="IMA Fungus">
        <title>Comparative genomic study of the Penicillium genus elucidates a diverse pangenome and 15 lateral gene transfer events.</title>
        <authorList>
            <person name="Petersen C."/>
            <person name="Sorensen T."/>
            <person name="Nielsen M.R."/>
            <person name="Sondergaard T.E."/>
            <person name="Sorensen J.L."/>
            <person name="Fitzpatrick D.A."/>
            <person name="Frisvad J.C."/>
            <person name="Nielsen K.L."/>
        </authorList>
    </citation>
    <scope>NUCLEOTIDE SEQUENCE</scope>
    <source>
        <strain evidence="1">IBT 21917</strain>
    </source>
</reference>
<gene>
    <name evidence="1" type="ORF">N7492_009406</name>
</gene>
<evidence type="ECO:0000313" key="2">
    <source>
        <dbReference type="Proteomes" id="UP001146351"/>
    </source>
</evidence>
<dbReference type="PANTHER" id="PTHR43591">
    <property type="entry name" value="METHYLTRANSFERASE"/>
    <property type="match status" value="1"/>
</dbReference>